<evidence type="ECO:0000259" key="1">
    <source>
        <dbReference type="Pfam" id="PF04167"/>
    </source>
</evidence>
<accession>A0A5D4M8X8</accession>
<dbReference type="AlphaFoldDB" id="A0A5D4M8X8"/>
<feature type="domain" description="DUF402" evidence="1">
    <location>
        <begin position="67"/>
        <end position="164"/>
    </location>
</feature>
<proteinExistence type="predicted"/>
<dbReference type="InterPro" id="IPR035930">
    <property type="entry name" value="FomD-like_sf"/>
</dbReference>
<protein>
    <submittedName>
        <fullName evidence="2">DUF402 domain-containing protein</fullName>
    </submittedName>
</protein>
<dbReference type="Pfam" id="PF04167">
    <property type="entry name" value="DUF402"/>
    <property type="match status" value="1"/>
</dbReference>
<comment type="caution">
    <text evidence="2">The sequence shown here is derived from an EMBL/GenBank/DDBJ whole genome shotgun (WGS) entry which is preliminary data.</text>
</comment>
<gene>
    <name evidence="2" type="ORF">FZC84_17500</name>
</gene>
<dbReference type="SUPFAM" id="SSF159234">
    <property type="entry name" value="FomD-like"/>
    <property type="match status" value="1"/>
</dbReference>
<dbReference type="PANTHER" id="PTHR41271">
    <property type="entry name" value="DUF402 DOMAIN-CONTAINING PROTEIN"/>
    <property type="match status" value="1"/>
</dbReference>
<dbReference type="InterPro" id="IPR007295">
    <property type="entry name" value="DUF402"/>
</dbReference>
<dbReference type="EMBL" id="VTEG01000016">
    <property type="protein sequence ID" value="TYR97813.1"/>
    <property type="molecule type" value="Genomic_DNA"/>
</dbReference>
<dbReference type="Gene3D" id="2.40.380.10">
    <property type="entry name" value="FomD-like"/>
    <property type="match status" value="1"/>
</dbReference>
<reference evidence="2 3" key="1">
    <citation type="submission" date="2019-08" db="EMBL/GenBank/DDBJ databases">
        <title>Bacillus genomes from the desert of Cuatro Cienegas, Coahuila.</title>
        <authorList>
            <person name="Olmedo-Alvarez G."/>
        </authorList>
    </citation>
    <scope>NUCLEOTIDE SEQUENCE [LARGE SCALE GENOMIC DNA]</scope>
    <source>
        <strain evidence="2 3">CH128b_4D</strain>
    </source>
</reference>
<dbReference type="PANTHER" id="PTHR41271:SF1">
    <property type="entry name" value="DUF402 DOMAIN-CONTAINING PROTEIN"/>
    <property type="match status" value="1"/>
</dbReference>
<dbReference type="Proteomes" id="UP000325182">
    <property type="component" value="Unassembled WGS sequence"/>
</dbReference>
<sequence length="187" mass="22145">MEVLKRKYGNRQGWKRIVERQYAQSFLKTESFRGAITLLHTVKVAHPLMVGYGGQNHCIVDDGYMWLHQFPEGKNHVVTTMFNEKGEVVQWYIDICAKNHFEDEVPWMEDLYLDLIVLPSGRVIEKDMDELEEAFSLGKIDQKLYDLAWKEQKEILRLIKSREFKLFELTPEHKDILVKKLNEESSR</sequence>
<organism evidence="2 3">
    <name type="scientific">Rossellomorea vietnamensis</name>
    <dbReference type="NCBI Taxonomy" id="218284"/>
    <lineage>
        <taxon>Bacteria</taxon>
        <taxon>Bacillati</taxon>
        <taxon>Bacillota</taxon>
        <taxon>Bacilli</taxon>
        <taxon>Bacillales</taxon>
        <taxon>Bacillaceae</taxon>
        <taxon>Rossellomorea</taxon>
    </lineage>
</organism>
<evidence type="ECO:0000313" key="3">
    <source>
        <dbReference type="Proteomes" id="UP000325182"/>
    </source>
</evidence>
<name>A0A5D4M8X8_9BACI</name>
<evidence type="ECO:0000313" key="2">
    <source>
        <dbReference type="EMBL" id="TYR97813.1"/>
    </source>
</evidence>